<dbReference type="AlphaFoldDB" id="A0A7X9WT31"/>
<dbReference type="NCBIfam" id="NF041278">
    <property type="entry name" value="CmcJ_NvfI_EfuI"/>
    <property type="match status" value="1"/>
</dbReference>
<accession>A0A7X9WT31</accession>
<evidence type="ECO:0008006" key="3">
    <source>
        <dbReference type="Google" id="ProtNLM"/>
    </source>
</evidence>
<gene>
    <name evidence="1" type="ORF">HHL08_04360</name>
</gene>
<evidence type="ECO:0000313" key="1">
    <source>
        <dbReference type="EMBL" id="NML09380.1"/>
    </source>
</evidence>
<dbReference type="InterPro" id="IPR044053">
    <property type="entry name" value="AsaB-like"/>
</dbReference>
<dbReference type="Proteomes" id="UP000519023">
    <property type="component" value="Unassembled WGS sequence"/>
</dbReference>
<organism evidence="1 2">
    <name type="scientific">Sphingobium psychrophilum</name>
    <dbReference type="NCBI Taxonomy" id="2728834"/>
    <lineage>
        <taxon>Bacteria</taxon>
        <taxon>Pseudomonadati</taxon>
        <taxon>Pseudomonadota</taxon>
        <taxon>Alphaproteobacteria</taxon>
        <taxon>Sphingomonadales</taxon>
        <taxon>Sphingomonadaceae</taxon>
        <taxon>Sphingobium</taxon>
    </lineage>
</organism>
<comment type="caution">
    <text evidence="1">The sequence shown here is derived from an EMBL/GenBank/DDBJ whole genome shotgun (WGS) entry which is preliminary data.</text>
</comment>
<dbReference type="EMBL" id="JABBFV010000002">
    <property type="protein sequence ID" value="NML09380.1"/>
    <property type="molecule type" value="Genomic_DNA"/>
</dbReference>
<protein>
    <recommendedName>
        <fullName evidence="3">Methyltransferase</fullName>
    </recommendedName>
</protein>
<name>A0A7X9WT31_9SPHN</name>
<dbReference type="RefSeq" id="WP_169571250.1">
    <property type="nucleotide sequence ID" value="NZ_JABBFV010000002.1"/>
</dbReference>
<proteinExistence type="predicted"/>
<dbReference type="GO" id="GO:0016491">
    <property type="term" value="F:oxidoreductase activity"/>
    <property type="evidence" value="ECO:0007669"/>
    <property type="project" value="InterPro"/>
</dbReference>
<keyword evidence="2" id="KW-1185">Reference proteome</keyword>
<sequence>MADRHTVTSTLGFSELLDQRMEFFANDNRRDRMNVTQRAVQIENMRHRATPPSLEREGFALVPHKSAITDFRDESEVERVHPTEIVDLLRHISGADHVEVTGRAILRFGERSGDSGALDNSRPARYVHVDISDATGALFNAQSQAPQGRTIRRIARYNVWRAITPPPQDVPLAVCESASVARDDLLPAWAMFDRDGEVVFSFEAWVLRYNPSQRWAYFADMTPDEALIFKTHDTDPNHPSHVPHGAFDDPTCPEKVVPRSSVEMRGVAYWYA</sequence>
<reference evidence="1 2" key="1">
    <citation type="submission" date="2020-04" db="EMBL/GenBank/DDBJ databases">
        <title>Sphingobium sp. AR-3-1 isolated from Arctic soil.</title>
        <authorList>
            <person name="Dahal R.H."/>
            <person name="Chaudhary D.K."/>
        </authorList>
    </citation>
    <scope>NUCLEOTIDE SEQUENCE [LARGE SCALE GENOMIC DNA]</scope>
    <source>
        <strain evidence="1 2">AR-3-1</strain>
    </source>
</reference>
<evidence type="ECO:0000313" key="2">
    <source>
        <dbReference type="Proteomes" id="UP000519023"/>
    </source>
</evidence>
<dbReference type="PANTHER" id="PTHR34598:SF3">
    <property type="entry name" value="OXIDOREDUCTASE AN1597"/>
    <property type="match status" value="1"/>
</dbReference>
<dbReference type="PANTHER" id="PTHR34598">
    <property type="entry name" value="BLL6449 PROTEIN"/>
    <property type="match status" value="1"/>
</dbReference>